<reference evidence="2" key="1">
    <citation type="thesis" date="2020" institute="ProQuest LLC" country="789 East Eisenhower Parkway, Ann Arbor, MI, USA">
        <title>Comparative Genomics and Chromosome Evolution.</title>
        <authorList>
            <person name="Mudd A.B."/>
        </authorList>
    </citation>
    <scope>NUCLEOTIDE SEQUENCE</scope>
    <source>
        <strain evidence="2">237g6f4</strain>
        <tissue evidence="2">Blood</tissue>
    </source>
</reference>
<dbReference type="AlphaFoldDB" id="A0AAV6ZNV7"/>
<organism evidence="2 3">
    <name type="scientific">Engystomops pustulosus</name>
    <name type="common">Tungara frog</name>
    <name type="synonym">Physalaemus pustulosus</name>
    <dbReference type="NCBI Taxonomy" id="76066"/>
    <lineage>
        <taxon>Eukaryota</taxon>
        <taxon>Metazoa</taxon>
        <taxon>Chordata</taxon>
        <taxon>Craniata</taxon>
        <taxon>Vertebrata</taxon>
        <taxon>Euteleostomi</taxon>
        <taxon>Amphibia</taxon>
        <taxon>Batrachia</taxon>
        <taxon>Anura</taxon>
        <taxon>Neobatrachia</taxon>
        <taxon>Hyloidea</taxon>
        <taxon>Leptodactylidae</taxon>
        <taxon>Leiuperinae</taxon>
        <taxon>Engystomops</taxon>
    </lineage>
</organism>
<evidence type="ECO:0000313" key="3">
    <source>
        <dbReference type="Proteomes" id="UP000824782"/>
    </source>
</evidence>
<keyword evidence="1" id="KW-1133">Transmembrane helix</keyword>
<keyword evidence="3" id="KW-1185">Reference proteome</keyword>
<sequence length="88" mass="10073">MIRQGYFIICYANSIICLQSTSLVYLHNLIPIIIPMPSDKRSIFLALDLPLFVPVKTNLMDTQKLLLCMGCAILRRSCAEVRNWDTQL</sequence>
<protein>
    <submittedName>
        <fullName evidence="2">Uncharacterized protein</fullName>
    </submittedName>
</protein>
<accession>A0AAV6ZNV7</accession>
<name>A0AAV6ZNV7_ENGPU</name>
<gene>
    <name evidence="2" type="ORF">GDO81_027971</name>
</gene>
<proteinExistence type="predicted"/>
<dbReference type="Proteomes" id="UP000824782">
    <property type="component" value="Unassembled WGS sequence"/>
</dbReference>
<comment type="caution">
    <text evidence="2">The sequence shown here is derived from an EMBL/GenBank/DDBJ whole genome shotgun (WGS) entry which is preliminary data.</text>
</comment>
<dbReference type="EMBL" id="WNYA01000672">
    <property type="protein sequence ID" value="KAG8547603.1"/>
    <property type="molecule type" value="Genomic_DNA"/>
</dbReference>
<feature type="transmembrane region" description="Helical" evidence="1">
    <location>
        <begin position="6"/>
        <end position="26"/>
    </location>
</feature>
<keyword evidence="1" id="KW-0472">Membrane</keyword>
<evidence type="ECO:0000313" key="2">
    <source>
        <dbReference type="EMBL" id="KAG8547603.1"/>
    </source>
</evidence>
<evidence type="ECO:0000256" key="1">
    <source>
        <dbReference type="SAM" id="Phobius"/>
    </source>
</evidence>
<keyword evidence="1" id="KW-0812">Transmembrane</keyword>